<evidence type="ECO:0000313" key="4">
    <source>
        <dbReference type="Proteomes" id="UP000030678"/>
    </source>
</evidence>
<sequence length="664" mass="74293">MSTVTVPDLSLVIRAEASAPLELNYQYTPLPAKGWTRIIILHPGSADDRLSCSLEARKIRDAAAASEFEALSYVWGGGDADAVEINCDGRVIRIGKNLACALKHIRQRNKIRYLWADAVCIDQSNVEERSNQVQQMGEIYSSADRVLVWIGPDLRNEAKECFSLISDTTTNLADMIAEHGGVSLIPTITPESGRICSDTKKWEIVQRLMDTEWFSRVWVLQEIGLARSGVVLYGESSLNWAYLVELMLVVASRADVSSHVGNIKSGMIWDFYEDLWRSYGNSSSWRNELPLTRSLNSSQGQASFINILNDARAYKATDQRDRVYAFLSHPSAACGPLAQTRLVVADYSLSVDQVYLDVARRVLETDSYPWTVLTCVDHTRASPSLSGRRPSWVPRWDEGWRVYWLGYPEMWYRAGGAKSNAFESQVSQTGSSLILRGIVVDSISWTSRPFDSDELRLDPQKEKAPLQQLWRELQQHDDDNTIYGSSSQDREYAFSLTLAAGRGADEGPSEDDPDHHRAVYQAYKMLLDGTDIDQRPGSKEDIGDNSVQRKDDEQNSIKLEALTYGGSNQRRALHNRRFFRTSRGYYGVGHREVEAGDACCVFRGANVPFVIRKVMADSNAGESTAAISDHYVLVGEAYMQGIMRGELFQDAEAAEALEETAVLV</sequence>
<dbReference type="VEuPathDB" id="FungiDB:G647_06622"/>
<dbReference type="HOGENOM" id="CLU_004184_7_5_1"/>
<accession>V9D7C6</accession>
<dbReference type="AlphaFoldDB" id="V9D7C6"/>
<dbReference type="InterPro" id="IPR052895">
    <property type="entry name" value="HetReg/Transcr_Mod"/>
</dbReference>
<dbReference type="Pfam" id="PF06985">
    <property type="entry name" value="HET"/>
    <property type="match status" value="1"/>
</dbReference>
<dbReference type="PANTHER" id="PTHR24148:SF64">
    <property type="entry name" value="HETEROKARYON INCOMPATIBILITY DOMAIN-CONTAINING PROTEIN"/>
    <property type="match status" value="1"/>
</dbReference>
<dbReference type="InterPro" id="IPR010730">
    <property type="entry name" value="HET"/>
</dbReference>
<protein>
    <recommendedName>
        <fullName evidence="2">Heterokaryon incompatibility domain-containing protein</fullName>
    </recommendedName>
</protein>
<dbReference type="Proteomes" id="UP000030678">
    <property type="component" value="Unassembled WGS sequence"/>
</dbReference>
<dbReference type="EMBL" id="KB822706">
    <property type="protein sequence ID" value="ETI22546.1"/>
    <property type="molecule type" value="Genomic_DNA"/>
</dbReference>
<evidence type="ECO:0000256" key="1">
    <source>
        <dbReference type="SAM" id="MobiDB-lite"/>
    </source>
</evidence>
<organism evidence="3 4">
    <name type="scientific">Cladophialophora carrionii CBS 160.54</name>
    <dbReference type="NCBI Taxonomy" id="1279043"/>
    <lineage>
        <taxon>Eukaryota</taxon>
        <taxon>Fungi</taxon>
        <taxon>Dikarya</taxon>
        <taxon>Ascomycota</taxon>
        <taxon>Pezizomycotina</taxon>
        <taxon>Eurotiomycetes</taxon>
        <taxon>Chaetothyriomycetidae</taxon>
        <taxon>Chaetothyriales</taxon>
        <taxon>Herpotrichiellaceae</taxon>
        <taxon>Cladophialophora</taxon>
    </lineage>
</organism>
<feature type="region of interest" description="Disordered" evidence="1">
    <location>
        <begin position="530"/>
        <end position="554"/>
    </location>
</feature>
<name>V9D7C6_9EURO</name>
<proteinExistence type="predicted"/>
<dbReference type="Pfam" id="PF26639">
    <property type="entry name" value="Het-6_barrel"/>
    <property type="match status" value="1"/>
</dbReference>
<feature type="compositionally biased region" description="Basic and acidic residues" evidence="1">
    <location>
        <begin position="532"/>
        <end position="554"/>
    </location>
</feature>
<dbReference type="OrthoDB" id="4850726at2759"/>
<dbReference type="PANTHER" id="PTHR24148">
    <property type="entry name" value="ANKYRIN REPEAT DOMAIN-CONTAINING PROTEIN 39 HOMOLOG-RELATED"/>
    <property type="match status" value="1"/>
</dbReference>
<evidence type="ECO:0000313" key="3">
    <source>
        <dbReference type="EMBL" id="ETI22546.1"/>
    </source>
</evidence>
<gene>
    <name evidence="3" type="ORF">G647_06622</name>
</gene>
<evidence type="ECO:0000259" key="2">
    <source>
        <dbReference type="Pfam" id="PF06985"/>
    </source>
</evidence>
<feature type="domain" description="Heterokaryon incompatibility" evidence="2">
    <location>
        <begin position="68"/>
        <end position="222"/>
    </location>
</feature>
<dbReference type="GeneID" id="19985115"/>
<dbReference type="RefSeq" id="XP_008729163.1">
    <property type="nucleotide sequence ID" value="XM_008730941.1"/>
</dbReference>
<reference evidence="3 4" key="1">
    <citation type="submission" date="2013-03" db="EMBL/GenBank/DDBJ databases">
        <title>The Genome Sequence of Cladophialophora carrionii CBS 160.54.</title>
        <authorList>
            <consortium name="The Broad Institute Genomics Platform"/>
            <person name="Cuomo C."/>
            <person name="de Hoog S."/>
            <person name="Gorbushina A."/>
            <person name="Walker B."/>
            <person name="Young S.K."/>
            <person name="Zeng Q."/>
            <person name="Gargeya S."/>
            <person name="Fitzgerald M."/>
            <person name="Haas B."/>
            <person name="Abouelleil A."/>
            <person name="Allen A.W."/>
            <person name="Alvarado L."/>
            <person name="Arachchi H.M."/>
            <person name="Berlin A.M."/>
            <person name="Chapman S.B."/>
            <person name="Gainer-Dewar J."/>
            <person name="Goldberg J."/>
            <person name="Griggs A."/>
            <person name="Gujja S."/>
            <person name="Hansen M."/>
            <person name="Howarth C."/>
            <person name="Imamovic A."/>
            <person name="Ireland A."/>
            <person name="Larimer J."/>
            <person name="McCowan C."/>
            <person name="Murphy C."/>
            <person name="Pearson M."/>
            <person name="Poon T.W."/>
            <person name="Priest M."/>
            <person name="Roberts A."/>
            <person name="Saif S."/>
            <person name="Shea T."/>
            <person name="Sisk P."/>
            <person name="Sykes S."/>
            <person name="Wortman J."/>
            <person name="Nusbaum C."/>
            <person name="Birren B."/>
        </authorList>
    </citation>
    <scope>NUCLEOTIDE SEQUENCE [LARGE SCALE GENOMIC DNA]</scope>
    <source>
        <strain evidence="3 4">CBS 160.54</strain>
    </source>
</reference>